<proteinExistence type="predicted"/>
<dbReference type="AlphaFoldDB" id="A0A1H4DJ11"/>
<evidence type="ECO:0000313" key="1">
    <source>
        <dbReference type="EMBL" id="SEA72212.1"/>
    </source>
</evidence>
<keyword evidence="2" id="KW-1185">Reference proteome</keyword>
<gene>
    <name evidence="1" type="ORF">SAMN05421540_11144</name>
</gene>
<dbReference type="EMBL" id="FNQF01000011">
    <property type="protein sequence ID" value="SEA72212.1"/>
    <property type="molecule type" value="Genomic_DNA"/>
</dbReference>
<sequence>MKFGFFFNRTLVILKIMTTMNNFNRFVKILVKNG</sequence>
<accession>A0A1H4DJ11</accession>
<name>A0A1H4DJ11_9FLAO</name>
<evidence type="ECO:0000313" key="2">
    <source>
        <dbReference type="Proteomes" id="UP000198820"/>
    </source>
</evidence>
<dbReference type="STRING" id="908615.SAMN05421540_11144"/>
<organism evidence="1 2">
    <name type="scientific">Psychroflexus halocasei</name>
    <dbReference type="NCBI Taxonomy" id="908615"/>
    <lineage>
        <taxon>Bacteria</taxon>
        <taxon>Pseudomonadati</taxon>
        <taxon>Bacteroidota</taxon>
        <taxon>Flavobacteriia</taxon>
        <taxon>Flavobacteriales</taxon>
        <taxon>Flavobacteriaceae</taxon>
        <taxon>Psychroflexus</taxon>
    </lineage>
</organism>
<protein>
    <submittedName>
        <fullName evidence="1">Uncharacterized protein</fullName>
    </submittedName>
</protein>
<dbReference type="Proteomes" id="UP000198820">
    <property type="component" value="Unassembled WGS sequence"/>
</dbReference>
<reference evidence="1 2" key="1">
    <citation type="submission" date="2016-10" db="EMBL/GenBank/DDBJ databases">
        <authorList>
            <person name="de Groot N.N."/>
        </authorList>
    </citation>
    <scope>NUCLEOTIDE SEQUENCE [LARGE SCALE GENOMIC DNA]</scope>
    <source>
        <strain evidence="1 2">DSM 23581</strain>
    </source>
</reference>